<comment type="caution">
    <text evidence="8">The sequence shown here is derived from an EMBL/GenBank/DDBJ whole genome shotgun (WGS) entry which is preliminary data.</text>
</comment>
<dbReference type="GO" id="GO:0005102">
    <property type="term" value="F:signaling receptor binding"/>
    <property type="evidence" value="ECO:0007669"/>
    <property type="project" value="TreeGrafter"/>
</dbReference>
<protein>
    <recommendedName>
        <fullName evidence="7">Ankyrin repeat domain-containing protein</fullName>
    </recommendedName>
</protein>
<keyword evidence="4" id="KW-0256">Endoplasmic reticulum</keyword>
<dbReference type="AlphaFoldDB" id="A0AAD5QNI1"/>
<gene>
    <name evidence="8" type="ORF">KIN20_014581</name>
</gene>
<reference evidence="8" key="1">
    <citation type="submission" date="2021-06" db="EMBL/GenBank/DDBJ databases">
        <title>Parelaphostrongylus tenuis whole genome reference sequence.</title>
        <authorList>
            <person name="Garwood T.J."/>
            <person name="Larsen P.A."/>
            <person name="Fountain-Jones N.M."/>
            <person name="Garbe J.R."/>
            <person name="Macchietto M.G."/>
            <person name="Kania S.A."/>
            <person name="Gerhold R.W."/>
            <person name="Richards J.E."/>
            <person name="Wolf T.M."/>
        </authorList>
    </citation>
    <scope>NUCLEOTIDE SEQUENCE</scope>
    <source>
        <strain evidence="8">MNPRO001-30</strain>
        <tissue evidence="8">Meninges</tissue>
    </source>
</reference>
<dbReference type="GO" id="GO:0006621">
    <property type="term" value="P:protein retention in ER lumen"/>
    <property type="evidence" value="ECO:0007669"/>
    <property type="project" value="TreeGrafter"/>
</dbReference>
<evidence type="ECO:0000256" key="6">
    <source>
        <dbReference type="ARBA" id="ARBA00023136"/>
    </source>
</evidence>
<organism evidence="8 9">
    <name type="scientific">Parelaphostrongylus tenuis</name>
    <name type="common">Meningeal worm</name>
    <dbReference type="NCBI Taxonomy" id="148309"/>
    <lineage>
        <taxon>Eukaryota</taxon>
        <taxon>Metazoa</taxon>
        <taxon>Ecdysozoa</taxon>
        <taxon>Nematoda</taxon>
        <taxon>Chromadorea</taxon>
        <taxon>Rhabditida</taxon>
        <taxon>Rhabditina</taxon>
        <taxon>Rhabditomorpha</taxon>
        <taxon>Strongyloidea</taxon>
        <taxon>Metastrongylidae</taxon>
        <taxon>Parelaphostrongylus</taxon>
    </lineage>
</organism>
<evidence type="ECO:0000313" key="9">
    <source>
        <dbReference type="Proteomes" id="UP001196413"/>
    </source>
</evidence>
<dbReference type="GO" id="GO:0005783">
    <property type="term" value="C:endoplasmic reticulum"/>
    <property type="evidence" value="ECO:0007669"/>
    <property type="project" value="UniProtKB-SubCell"/>
</dbReference>
<feature type="domain" description="Ankyrin repeat" evidence="7">
    <location>
        <begin position="17"/>
        <end position="146"/>
    </location>
</feature>
<dbReference type="InterPro" id="IPR021832">
    <property type="entry name" value="ANKRD13"/>
</dbReference>
<dbReference type="Pfam" id="PF11904">
    <property type="entry name" value="ANKRD13_C"/>
    <property type="match status" value="1"/>
</dbReference>
<comment type="subcellular location">
    <subcellularLocation>
        <location evidence="2">Endomembrane system</location>
    </subcellularLocation>
    <subcellularLocation>
        <location evidence="1">Endoplasmic reticulum</location>
    </subcellularLocation>
</comment>
<evidence type="ECO:0000256" key="4">
    <source>
        <dbReference type="ARBA" id="ARBA00022824"/>
    </source>
</evidence>
<dbReference type="PANTHER" id="PTHR12447">
    <property type="entry name" value="ANKYRIN REPEAT DOMAIN-CONTAINING PROTEIN 13"/>
    <property type="match status" value="1"/>
</dbReference>
<keyword evidence="9" id="KW-1185">Reference proteome</keyword>
<dbReference type="InterPro" id="IPR055285">
    <property type="entry name" value="ANKRD13_C"/>
</dbReference>
<name>A0AAD5QNI1_PARTN</name>
<dbReference type="Proteomes" id="UP001196413">
    <property type="component" value="Unassembled WGS sequence"/>
</dbReference>
<dbReference type="PANTHER" id="PTHR12447:SF25">
    <property type="entry name" value="ANKYRIN REPEAT DOMAIN-CONTAINING PROTEIN 13C"/>
    <property type="match status" value="1"/>
</dbReference>
<evidence type="ECO:0000256" key="3">
    <source>
        <dbReference type="ARBA" id="ARBA00022737"/>
    </source>
</evidence>
<proteinExistence type="predicted"/>
<keyword evidence="6" id="KW-0472">Membrane</keyword>
<evidence type="ECO:0000313" key="8">
    <source>
        <dbReference type="EMBL" id="KAJ1356787.1"/>
    </source>
</evidence>
<evidence type="ECO:0000256" key="1">
    <source>
        <dbReference type="ARBA" id="ARBA00004240"/>
    </source>
</evidence>
<evidence type="ECO:0000256" key="2">
    <source>
        <dbReference type="ARBA" id="ARBA00004308"/>
    </source>
</evidence>
<sequence>MLPSDVCQIYKKGTLLRMNNTLADFNERRWERGDILFLFSATAQHESDELIIMDNNSKVFQRVRHEESEAEVDEEDDVLMSSDIVSAQMSTKTITFRQAFSGWLFKHAKEEQVGDYNVNFYLVDGMKLVSRKRRKHLAIDDIKKNKSFMQSLANGAAVGPERF</sequence>
<accession>A0AAD5QNI1</accession>
<keyword evidence="3" id="KW-0677">Repeat</keyword>
<evidence type="ECO:0000259" key="7">
    <source>
        <dbReference type="Pfam" id="PF11904"/>
    </source>
</evidence>
<keyword evidence="5" id="KW-0040">ANK repeat</keyword>
<dbReference type="EMBL" id="JAHQIW010002908">
    <property type="protein sequence ID" value="KAJ1356787.1"/>
    <property type="molecule type" value="Genomic_DNA"/>
</dbReference>
<evidence type="ECO:0000256" key="5">
    <source>
        <dbReference type="ARBA" id="ARBA00023043"/>
    </source>
</evidence>